<dbReference type="STRING" id="197479.BFW38_02095"/>
<dbReference type="Proteomes" id="UP000094291">
    <property type="component" value="Unassembled WGS sequence"/>
</dbReference>
<dbReference type="InterPro" id="IPR050393">
    <property type="entry name" value="MFP_Efflux_Pump"/>
</dbReference>
<comment type="caution">
    <text evidence="9">The sequence shown here is derived from an EMBL/GenBank/DDBJ whole genome shotgun (WGS) entry which is preliminary data.</text>
</comment>
<dbReference type="PANTHER" id="PTHR30367:SF12">
    <property type="entry name" value="P-HYDROXYBENZOIC ACID EFFLUX PUMP SUBUNIT AAEA"/>
    <property type="match status" value="1"/>
</dbReference>
<feature type="domain" description="p-hydroxybenzoic acid efflux pump subunit AaeA-like beta-barrel" evidence="8">
    <location>
        <begin position="186"/>
        <end position="282"/>
    </location>
</feature>
<organism evidence="9 10">
    <name type="scientific">Terasakiispira papahanaumokuakeensis</name>
    <dbReference type="NCBI Taxonomy" id="197479"/>
    <lineage>
        <taxon>Bacteria</taxon>
        <taxon>Pseudomonadati</taxon>
        <taxon>Pseudomonadota</taxon>
        <taxon>Gammaproteobacteria</taxon>
        <taxon>Oceanospirillales</taxon>
        <taxon>Terasakiispira</taxon>
    </lineage>
</organism>
<dbReference type="SUPFAM" id="SSF111369">
    <property type="entry name" value="HlyD-like secretion proteins"/>
    <property type="match status" value="1"/>
</dbReference>
<evidence type="ECO:0000256" key="2">
    <source>
        <dbReference type="ARBA" id="ARBA00022692"/>
    </source>
</evidence>
<evidence type="ECO:0000259" key="7">
    <source>
        <dbReference type="Pfam" id="PF25878"/>
    </source>
</evidence>
<evidence type="ECO:0000256" key="1">
    <source>
        <dbReference type="ARBA" id="ARBA00009477"/>
    </source>
</evidence>
<dbReference type="NCBIfam" id="TIGR01730">
    <property type="entry name" value="RND_mfp"/>
    <property type="match status" value="1"/>
</dbReference>
<evidence type="ECO:0000259" key="8">
    <source>
        <dbReference type="Pfam" id="PF25963"/>
    </source>
</evidence>
<feature type="transmembrane region" description="Helical" evidence="6">
    <location>
        <begin position="7"/>
        <end position="28"/>
    </location>
</feature>
<comment type="similarity">
    <text evidence="1">Belongs to the membrane fusion protein (MFP) (TC 8.A.1) family.</text>
</comment>
<dbReference type="RefSeq" id="WP_068996901.1">
    <property type="nucleotide sequence ID" value="NZ_MDTQ01000001.1"/>
</dbReference>
<keyword evidence="10" id="KW-1185">Reference proteome</keyword>
<dbReference type="OrthoDB" id="9811754at2"/>
<feature type="domain" description="p-hydroxybenzoic acid efflux pump subunit AaeA alpha-helical hairpin" evidence="7">
    <location>
        <begin position="77"/>
        <end position="149"/>
    </location>
</feature>
<keyword evidence="3 6" id="KW-1133">Transmembrane helix</keyword>
<feature type="coiled-coil region" evidence="5">
    <location>
        <begin position="127"/>
        <end position="154"/>
    </location>
</feature>
<dbReference type="InterPro" id="IPR058634">
    <property type="entry name" value="AaeA-lik-b-barrel"/>
</dbReference>
<evidence type="ECO:0000256" key="3">
    <source>
        <dbReference type="ARBA" id="ARBA00022989"/>
    </source>
</evidence>
<dbReference type="EMBL" id="MDTQ01000001">
    <property type="protein sequence ID" value="ODC02516.1"/>
    <property type="molecule type" value="Genomic_DNA"/>
</dbReference>
<keyword evidence="2 6" id="KW-0812">Transmembrane</keyword>
<protein>
    <submittedName>
        <fullName evidence="9">Efflux transporter periplasmic adaptor subunit</fullName>
    </submittedName>
</protein>
<reference evidence="9 10" key="1">
    <citation type="submission" date="2016-08" db="EMBL/GenBank/DDBJ databases">
        <authorList>
            <person name="Seilhamer J.J."/>
        </authorList>
    </citation>
    <scope>NUCLEOTIDE SEQUENCE [LARGE SCALE GENOMIC DNA]</scope>
    <source>
        <strain evidence="9 10">PH27A</strain>
    </source>
</reference>
<accession>A0A1E2V6N9</accession>
<evidence type="ECO:0000313" key="9">
    <source>
        <dbReference type="EMBL" id="ODC02516.1"/>
    </source>
</evidence>
<dbReference type="InterPro" id="IPR006143">
    <property type="entry name" value="RND_pump_MFP"/>
</dbReference>
<dbReference type="AlphaFoldDB" id="A0A1E2V6N9"/>
<dbReference type="GO" id="GO:0016020">
    <property type="term" value="C:membrane"/>
    <property type="evidence" value="ECO:0007669"/>
    <property type="project" value="InterPro"/>
</dbReference>
<dbReference type="Pfam" id="PF25878">
    <property type="entry name" value="HH_AAEA_pHBA"/>
    <property type="match status" value="1"/>
</dbReference>
<keyword evidence="4 6" id="KW-0472">Membrane</keyword>
<keyword evidence="5" id="KW-0175">Coiled coil</keyword>
<dbReference type="PANTHER" id="PTHR30367">
    <property type="entry name" value="P-HYDROXYBENZOIC ACID EFFLUX PUMP SUBUNIT AAEA-RELATED"/>
    <property type="match status" value="1"/>
</dbReference>
<dbReference type="GO" id="GO:0022857">
    <property type="term" value="F:transmembrane transporter activity"/>
    <property type="evidence" value="ECO:0007669"/>
    <property type="project" value="InterPro"/>
</dbReference>
<dbReference type="InterPro" id="IPR058632">
    <property type="entry name" value="HH_AaeA"/>
</dbReference>
<dbReference type="Gene3D" id="2.40.50.100">
    <property type="match status" value="1"/>
</dbReference>
<sequence>MRKGLRILVTLLVVAAAIMAGLWLWHYYLYTPWTRDGRVRAEIITIAPDVSGWVDELSVQDNGWVSKGQKLFTLNDQRYLAAVDKAKAVVANREATLALKRHESERRKQLGREAISAEDQEVAQINRDVAAADLQQAQAALASAEIDLDRTLVRAPVEGHVLNMHLNAGNYVKAGQAVMALVKADSFYVTGYFEETKMPDIHQGDPAEVILMNGDTHLKGHVAGIGRGIADTNTATNNQLLPQVQPTFNWVRLAQRIPVRITLDEVPDGTLLSAGMTATVRILKAPERHEPDAQASEH</sequence>
<evidence type="ECO:0000313" key="10">
    <source>
        <dbReference type="Proteomes" id="UP000094291"/>
    </source>
</evidence>
<dbReference type="Pfam" id="PF25963">
    <property type="entry name" value="Beta-barrel_AAEA"/>
    <property type="match status" value="1"/>
</dbReference>
<dbReference type="Gene3D" id="2.40.30.170">
    <property type="match status" value="1"/>
</dbReference>
<proteinExistence type="inferred from homology"/>
<gene>
    <name evidence="9" type="ORF">BFW38_02095</name>
</gene>
<evidence type="ECO:0000256" key="5">
    <source>
        <dbReference type="SAM" id="Coils"/>
    </source>
</evidence>
<evidence type="ECO:0000256" key="4">
    <source>
        <dbReference type="ARBA" id="ARBA00023136"/>
    </source>
</evidence>
<evidence type="ECO:0000256" key="6">
    <source>
        <dbReference type="SAM" id="Phobius"/>
    </source>
</evidence>
<name>A0A1E2V6N9_9GAMM</name>